<proteinExistence type="predicted"/>
<accession>A0A3M2R845</accession>
<dbReference type="EMBL" id="NKUJ01000671">
    <property type="protein sequence ID" value="RMJ01437.1"/>
    <property type="molecule type" value="Genomic_DNA"/>
</dbReference>
<reference evidence="2 3" key="1">
    <citation type="submission" date="2017-06" db="EMBL/GenBank/DDBJ databases">
        <title>Comparative genomic analysis of Ambrosia Fusariam Clade fungi.</title>
        <authorList>
            <person name="Stajich J.E."/>
            <person name="Carrillo J."/>
            <person name="Kijimoto T."/>
            <person name="Eskalen A."/>
            <person name="O'Donnell K."/>
            <person name="Kasson M."/>
        </authorList>
    </citation>
    <scope>NUCLEOTIDE SEQUENCE [LARGE SCALE GENOMIC DNA]</scope>
    <source>
        <strain evidence="2">UCR3666</strain>
    </source>
</reference>
<feature type="transmembrane region" description="Helical" evidence="1">
    <location>
        <begin position="36"/>
        <end position="56"/>
    </location>
</feature>
<feature type="non-terminal residue" evidence="2">
    <location>
        <position position="63"/>
    </location>
</feature>
<organism evidence="2 3">
    <name type="scientific">Fusarium kuroshium</name>
    <dbReference type="NCBI Taxonomy" id="2010991"/>
    <lineage>
        <taxon>Eukaryota</taxon>
        <taxon>Fungi</taxon>
        <taxon>Dikarya</taxon>
        <taxon>Ascomycota</taxon>
        <taxon>Pezizomycotina</taxon>
        <taxon>Sordariomycetes</taxon>
        <taxon>Hypocreomycetidae</taxon>
        <taxon>Hypocreales</taxon>
        <taxon>Nectriaceae</taxon>
        <taxon>Fusarium</taxon>
        <taxon>Fusarium solani species complex</taxon>
    </lineage>
</organism>
<keyword evidence="1" id="KW-0472">Membrane</keyword>
<name>A0A3M2R845_9HYPO</name>
<comment type="caution">
    <text evidence="2">The sequence shown here is derived from an EMBL/GenBank/DDBJ whole genome shotgun (WGS) entry which is preliminary data.</text>
</comment>
<keyword evidence="1" id="KW-0812">Transmembrane</keyword>
<evidence type="ECO:0000313" key="2">
    <source>
        <dbReference type="EMBL" id="RMJ01437.1"/>
    </source>
</evidence>
<dbReference type="AlphaFoldDB" id="A0A3M2R845"/>
<sequence>MPMLLPIGTFALATTFGNGTLTLRLAVSFPAFSAFIYVYVGFMPALGPFNIAILLYPAHWIQL</sequence>
<evidence type="ECO:0000256" key="1">
    <source>
        <dbReference type="SAM" id="Phobius"/>
    </source>
</evidence>
<dbReference type="Proteomes" id="UP000277212">
    <property type="component" value="Unassembled WGS sequence"/>
</dbReference>
<protein>
    <submittedName>
        <fullName evidence="2">Uncharacterized protein</fullName>
    </submittedName>
</protein>
<gene>
    <name evidence="2" type="ORF">CDV36_015818</name>
</gene>
<keyword evidence="1" id="KW-1133">Transmembrane helix</keyword>
<evidence type="ECO:0000313" key="3">
    <source>
        <dbReference type="Proteomes" id="UP000277212"/>
    </source>
</evidence>
<keyword evidence="3" id="KW-1185">Reference proteome</keyword>